<feature type="region of interest" description="Disordered" evidence="1">
    <location>
        <begin position="121"/>
        <end position="227"/>
    </location>
</feature>
<dbReference type="EMBL" id="JASCZI010000160">
    <property type="protein sequence ID" value="MED6109513.1"/>
    <property type="molecule type" value="Genomic_DNA"/>
</dbReference>
<dbReference type="PANTHER" id="PTHR46033:SF8">
    <property type="entry name" value="PROTEIN MAINTENANCE OF MERISTEMS-LIKE"/>
    <property type="match status" value="1"/>
</dbReference>
<dbReference type="InterPro" id="IPR019557">
    <property type="entry name" value="AminoTfrase-like_pln_mobile"/>
</dbReference>
<dbReference type="Pfam" id="PF10536">
    <property type="entry name" value="PMD"/>
    <property type="match status" value="1"/>
</dbReference>
<reference evidence="3 4" key="1">
    <citation type="journal article" date="2023" name="Plants (Basel)">
        <title>Bridging the Gap: Combining Genomics and Transcriptomics Approaches to Understand Stylosanthes scabra, an Orphan Legume from the Brazilian Caatinga.</title>
        <authorList>
            <person name="Ferreira-Neto J.R.C."/>
            <person name="da Silva M.D."/>
            <person name="Binneck E."/>
            <person name="de Melo N.F."/>
            <person name="da Silva R.H."/>
            <person name="de Melo A.L.T.M."/>
            <person name="Pandolfi V."/>
            <person name="Bustamante F.O."/>
            <person name="Brasileiro-Vidal A.C."/>
            <person name="Benko-Iseppon A.M."/>
        </authorList>
    </citation>
    <scope>NUCLEOTIDE SEQUENCE [LARGE SCALE GENOMIC DNA]</scope>
    <source>
        <tissue evidence="3">Leaves</tissue>
    </source>
</reference>
<proteinExistence type="predicted"/>
<name>A0ABU6QDB1_9FABA</name>
<comment type="caution">
    <text evidence="3">The sequence shown here is derived from an EMBL/GenBank/DDBJ whole genome shotgun (WGS) entry which is preliminary data.</text>
</comment>
<protein>
    <recommendedName>
        <fullName evidence="2">Aminotransferase-like plant mobile domain-containing protein</fullName>
    </recommendedName>
</protein>
<dbReference type="InterPro" id="IPR044824">
    <property type="entry name" value="MAIN-like"/>
</dbReference>
<evidence type="ECO:0000256" key="1">
    <source>
        <dbReference type="SAM" id="MobiDB-lite"/>
    </source>
</evidence>
<evidence type="ECO:0000313" key="3">
    <source>
        <dbReference type="EMBL" id="MED6109513.1"/>
    </source>
</evidence>
<feature type="domain" description="Aminotransferase-like plant mobile" evidence="2">
    <location>
        <begin position="19"/>
        <end position="115"/>
    </location>
</feature>
<feature type="compositionally biased region" description="Basic and acidic residues" evidence="1">
    <location>
        <begin position="191"/>
        <end position="204"/>
    </location>
</feature>
<gene>
    <name evidence="3" type="ORF">PIB30_034412</name>
</gene>
<keyword evidence="4" id="KW-1185">Reference proteome</keyword>
<sequence>MPWLAPIPANLLLPAEVLVAKRWSRWRRSTRYIKKTAEAFRQEIDDMSPLDGFVWQPYQAVPLVDGLDAHVDLVRYIGPILSFECVEWHNVDRVMRQLGYWQPKPLRPVEVTGDHCKTLRGRQNHDWVRPAPTHSSGSSWSSAGVIPNPPEISHHPVDLNTHQIPLDPADAVDEAQSDTRDEGPSGAGPSVEERYNLRDKDNRKAPKKYSPSPFQKIKNFTGFGKKK</sequence>
<dbReference type="Proteomes" id="UP001341840">
    <property type="component" value="Unassembled WGS sequence"/>
</dbReference>
<organism evidence="3 4">
    <name type="scientific">Stylosanthes scabra</name>
    <dbReference type="NCBI Taxonomy" id="79078"/>
    <lineage>
        <taxon>Eukaryota</taxon>
        <taxon>Viridiplantae</taxon>
        <taxon>Streptophyta</taxon>
        <taxon>Embryophyta</taxon>
        <taxon>Tracheophyta</taxon>
        <taxon>Spermatophyta</taxon>
        <taxon>Magnoliopsida</taxon>
        <taxon>eudicotyledons</taxon>
        <taxon>Gunneridae</taxon>
        <taxon>Pentapetalae</taxon>
        <taxon>rosids</taxon>
        <taxon>fabids</taxon>
        <taxon>Fabales</taxon>
        <taxon>Fabaceae</taxon>
        <taxon>Papilionoideae</taxon>
        <taxon>50 kb inversion clade</taxon>
        <taxon>dalbergioids sensu lato</taxon>
        <taxon>Dalbergieae</taxon>
        <taxon>Pterocarpus clade</taxon>
        <taxon>Stylosanthes</taxon>
    </lineage>
</organism>
<evidence type="ECO:0000313" key="4">
    <source>
        <dbReference type="Proteomes" id="UP001341840"/>
    </source>
</evidence>
<evidence type="ECO:0000259" key="2">
    <source>
        <dbReference type="Pfam" id="PF10536"/>
    </source>
</evidence>
<accession>A0ABU6QDB1</accession>
<dbReference type="PANTHER" id="PTHR46033">
    <property type="entry name" value="PROTEIN MAIN-LIKE 2"/>
    <property type="match status" value="1"/>
</dbReference>